<dbReference type="Pfam" id="PF13560">
    <property type="entry name" value="HTH_31"/>
    <property type="match status" value="1"/>
</dbReference>
<evidence type="ECO:0000256" key="1">
    <source>
        <dbReference type="ARBA" id="ARBA00023125"/>
    </source>
</evidence>
<evidence type="ECO:0000259" key="2">
    <source>
        <dbReference type="PROSITE" id="PS50943"/>
    </source>
</evidence>
<protein>
    <recommendedName>
        <fullName evidence="2">HTH cro/C1-type domain-containing protein</fullName>
    </recommendedName>
</protein>
<accession>X0ZZQ1</accession>
<dbReference type="PANTHER" id="PTHR46558:SF11">
    <property type="entry name" value="HTH-TYPE TRANSCRIPTIONAL REGULATOR XRE"/>
    <property type="match status" value="1"/>
</dbReference>
<dbReference type="InterPro" id="IPR010982">
    <property type="entry name" value="Lambda_DNA-bd_dom_sf"/>
</dbReference>
<dbReference type="PROSITE" id="PS50943">
    <property type="entry name" value="HTH_CROC1"/>
    <property type="match status" value="1"/>
</dbReference>
<keyword evidence="1" id="KW-0238">DNA-binding</keyword>
<reference evidence="3" key="1">
    <citation type="journal article" date="2014" name="Front. Microbiol.">
        <title>High frequency of phylogenetically diverse reductive dehalogenase-homologous genes in deep subseafloor sedimentary metagenomes.</title>
        <authorList>
            <person name="Kawai M."/>
            <person name="Futagami T."/>
            <person name="Toyoda A."/>
            <person name="Takaki Y."/>
            <person name="Nishi S."/>
            <person name="Hori S."/>
            <person name="Arai W."/>
            <person name="Tsubouchi T."/>
            <person name="Morono Y."/>
            <person name="Uchiyama I."/>
            <person name="Ito T."/>
            <person name="Fujiyama A."/>
            <person name="Inagaki F."/>
            <person name="Takami H."/>
        </authorList>
    </citation>
    <scope>NUCLEOTIDE SEQUENCE</scope>
    <source>
        <strain evidence="3">Expedition CK06-06</strain>
    </source>
</reference>
<organism evidence="3">
    <name type="scientific">marine sediment metagenome</name>
    <dbReference type="NCBI Taxonomy" id="412755"/>
    <lineage>
        <taxon>unclassified sequences</taxon>
        <taxon>metagenomes</taxon>
        <taxon>ecological metagenomes</taxon>
    </lineage>
</organism>
<dbReference type="GO" id="GO:0003677">
    <property type="term" value="F:DNA binding"/>
    <property type="evidence" value="ECO:0007669"/>
    <property type="project" value="UniProtKB-KW"/>
</dbReference>
<dbReference type="InterPro" id="IPR001387">
    <property type="entry name" value="Cro/C1-type_HTH"/>
</dbReference>
<gene>
    <name evidence="3" type="ORF">S01H4_32655</name>
</gene>
<sequence length="125" mass="14301">MPKKSTLKLPQLNLCSEPIGQRIARFRKEKGLTQQELAHIMGLVQYLISDYETGRLRLYDEMVARFAIALEVSTDEILGLKKEKHLEAAPSLKIIKRLKKLEKLPPNKQKPILRVLDALIKDTGQ</sequence>
<proteinExistence type="predicted"/>
<dbReference type="EMBL" id="BART01017098">
    <property type="protein sequence ID" value="GAG75019.1"/>
    <property type="molecule type" value="Genomic_DNA"/>
</dbReference>
<name>X0ZZQ1_9ZZZZ</name>
<dbReference type="PANTHER" id="PTHR46558">
    <property type="entry name" value="TRACRIPTIONAL REGULATORY PROTEIN-RELATED-RELATED"/>
    <property type="match status" value="1"/>
</dbReference>
<comment type="caution">
    <text evidence="3">The sequence shown here is derived from an EMBL/GenBank/DDBJ whole genome shotgun (WGS) entry which is preliminary data.</text>
</comment>
<dbReference type="CDD" id="cd00093">
    <property type="entry name" value="HTH_XRE"/>
    <property type="match status" value="1"/>
</dbReference>
<dbReference type="AlphaFoldDB" id="X0ZZQ1"/>
<evidence type="ECO:0000313" key="3">
    <source>
        <dbReference type="EMBL" id="GAG75019.1"/>
    </source>
</evidence>
<feature type="domain" description="HTH cro/C1-type" evidence="2">
    <location>
        <begin position="23"/>
        <end position="77"/>
    </location>
</feature>
<dbReference type="Gene3D" id="1.10.260.40">
    <property type="entry name" value="lambda repressor-like DNA-binding domains"/>
    <property type="match status" value="1"/>
</dbReference>
<dbReference type="SMART" id="SM00530">
    <property type="entry name" value="HTH_XRE"/>
    <property type="match status" value="1"/>
</dbReference>
<dbReference type="SUPFAM" id="SSF47413">
    <property type="entry name" value="lambda repressor-like DNA-binding domains"/>
    <property type="match status" value="1"/>
</dbReference>